<dbReference type="PANTHER" id="PTHR31791">
    <property type="entry name" value="FRIGIDA-LIKE PROTEIN 3-RELATED"/>
    <property type="match status" value="1"/>
</dbReference>
<evidence type="ECO:0000256" key="1">
    <source>
        <dbReference type="ARBA" id="ARBA00008956"/>
    </source>
</evidence>
<gene>
    <name evidence="6" type="ORF">Ahy_A09g042364</name>
</gene>
<evidence type="ECO:0000256" key="3">
    <source>
        <dbReference type="ARBA" id="ARBA00022782"/>
    </source>
</evidence>
<dbReference type="GO" id="GO:0030154">
    <property type="term" value="P:cell differentiation"/>
    <property type="evidence" value="ECO:0007669"/>
    <property type="project" value="UniProtKB-KW"/>
</dbReference>
<dbReference type="EMBL" id="SDMP01000009">
    <property type="protein sequence ID" value="RYR37484.1"/>
    <property type="molecule type" value="Genomic_DNA"/>
</dbReference>
<comment type="caution">
    <text evidence="6">The sequence shown here is derived from an EMBL/GenBank/DDBJ whole genome shotgun (WGS) entry which is preliminary data.</text>
</comment>
<dbReference type="STRING" id="3818.A0A445BFN0"/>
<dbReference type="PANTHER" id="PTHR31791:SF2">
    <property type="entry name" value="FRIGIDA-LIKE PROTEIN 4A-RELATED"/>
    <property type="match status" value="1"/>
</dbReference>
<keyword evidence="7" id="KW-1185">Reference proteome</keyword>
<evidence type="ECO:0000256" key="2">
    <source>
        <dbReference type="ARBA" id="ARBA00022473"/>
    </source>
</evidence>
<accession>A0A445BFN0</accession>
<reference evidence="6 7" key="1">
    <citation type="submission" date="2019-01" db="EMBL/GenBank/DDBJ databases">
        <title>Sequencing of cultivated peanut Arachis hypogaea provides insights into genome evolution and oil improvement.</title>
        <authorList>
            <person name="Chen X."/>
        </authorList>
    </citation>
    <scope>NUCLEOTIDE SEQUENCE [LARGE SCALE GENOMIC DNA]</scope>
    <source>
        <strain evidence="7">cv. Fuhuasheng</strain>
        <tissue evidence="6">Leaves</tissue>
    </source>
</reference>
<protein>
    <recommendedName>
        <fullName evidence="5">FRIGIDA-like protein</fullName>
    </recommendedName>
</protein>
<dbReference type="Proteomes" id="UP000289738">
    <property type="component" value="Chromosome A09"/>
</dbReference>
<evidence type="ECO:0000313" key="7">
    <source>
        <dbReference type="Proteomes" id="UP000289738"/>
    </source>
</evidence>
<keyword evidence="2 5" id="KW-0217">Developmental protein</keyword>
<evidence type="ECO:0000256" key="4">
    <source>
        <dbReference type="ARBA" id="ARBA00023089"/>
    </source>
</evidence>
<keyword evidence="4 5" id="KW-0287">Flowering</keyword>
<evidence type="ECO:0000313" key="6">
    <source>
        <dbReference type="EMBL" id="RYR37484.1"/>
    </source>
</evidence>
<dbReference type="InterPro" id="IPR012474">
    <property type="entry name" value="Frigida"/>
</dbReference>
<proteinExistence type="inferred from homology"/>
<comment type="similarity">
    <text evidence="1 5">Belongs to the Frigida family.</text>
</comment>
<name>A0A445BFN0_ARAHY</name>
<organism evidence="6 7">
    <name type="scientific">Arachis hypogaea</name>
    <name type="common">Peanut</name>
    <dbReference type="NCBI Taxonomy" id="3818"/>
    <lineage>
        <taxon>Eukaryota</taxon>
        <taxon>Viridiplantae</taxon>
        <taxon>Streptophyta</taxon>
        <taxon>Embryophyta</taxon>
        <taxon>Tracheophyta</taxon>
        <taxon>Spermatophyta</taxon>
        <taxon>Magnoliopsida</taxon>
        <taxon>eudicotyledons</taxon>
        <taxon>Gunneridae</taxon>
        <taxon>Pentapetalae</taxon>
        <taxon>rosids</taxon>
        <taxon>fabids</taxon>
        <taxon>Fabales</taxon>
        <taxon>Fabaceae</taxon>
        <taxon>Papilionoideae</taxon>
        <taxon>50 kb inversion clade</taxon>
        <taxon>dalbergioids sensu lato</taxon>
        <taxon>Dalbergieae</taxon>
        <taxon>Pterocarpus clade</taxon>
        <taxon>Arachis</taxon>
    </lineage>
</organism>
<dbReference type="Pfam" id="PF07899">
    <property type="entry name" value="Frigida"/>
    <property type="match status" value="1"/>
</dbReference>
<keyword evidence="3 5" id="KW-0221">Differentiation</keyword>
<evidence type="ECO:0000256" key="5">
    <source>
        <dbReference type="RuleBase" id="RU364012"/>
    </source>
</evidence>
<sequence>MGSIPDPGELSEVAPPPSFDEFQRQTSLMTSCTLLWKELSDHFSSLEKDLVSKSEALKLKIRTFDNHTAQSLKLLDHRESSIEGSVQIALRKLDNNRTAALSALTDSDCGDSAAGDGEVDNGEGLVLKLKSFCLRMDAVGFWMFVIGKKKELEALRSEMPVALSECVDPAKFVLEAISEVFPVDKRGGEKVGSGDLGWACVLVLESLIPVVVDPVIGKSRLMVTPAVKERAKEIAETWKASLEERGGIENVKTPDVHTFLQHLVTFGIVKKDDLDLYRKLVIGSAWRKQMPKLALSLGLADEMPDMIEELISKGQQLDAVHFTYEVGLVDKFPPVPLLKSYLKDAKKVASSILEDPNNAGRAATLAARKEQSALRAVIKCIEEYKLEDEFPPENLKKRLDQLEKVKTDKRKPVVVPANKRTRASNSNGGPMPPAKAGRLTNAYVSSFPAAPAFVRSPSHGQYPAALPAYPSPPHMYGSRSPPLCCLLTGASTSYGRFIPSCINELPCIWWLWKCYGTNLSAGLLPIDMTSPKMVTTDMTTLIPFTFSMLFVITNRFNGRSSVC</sequence>
<dbReference type="GO" id="GO:0009908">
    <property type="term" value="P:flower development"/>
    <property type="evidence" value="ECO:0007669"/>
    <property type="project" value="UniProtKB-KW"/>
</dbReference>
<dbReference type="AlphaFoldDB" id="A0A445BFN0"/>